<accession>A0AA88HZV3</accession>
<gene>
    <name evidence="1" type="ORF">QYM36_004241</name>
</gene>
<evidence type="ECO:0000313" key="1">
    <source>
        <dbReference type="EMBL" id="KAK2720293.1"/>
    </source>
</evidence>
<dbReference type="AlphaFoldDB" id="A0AA88HZV3"/>
<keyword evidence="2" id="KW-1185">Reference proteome</keyword>
<sequence>MMRYIGYEWCCPIFMEGKQAQPNTLDIQDAITKALEPLQPAIAVSQDFDVKIKEIVKMSFSESKHEVIEDMDYRFQAIET</sequence>
<evidence type="ECO:0000313" key="2">
    <source>
        <dbReference type="Proteomes" id="UP001187531"/>
    </source>
</evidence>
<dbReference type="Proteomes" id="UP001187531">
    <property type="component" value="Unassembled WGS sequence"/>
</dbReference>
<name>A0AA88HZV3_ARTSF</name>
<proteinExistence type="predicted"/>
<reference evidence="1" key="1">
    <citation type="submission" date="2023-07" db="EMBL/GenBank/DDBJ databases">
        <title>Chromosome-level genome assembly of Artemia franciscana.</title>
        <authorList>
            <person name="Jo E."/>
        </authorList>
    </citation>
    <scope>NUCLEOTIDE SEQUENCE</scope>
    <source>
        <tissue evidence="1">Whole body</tissue>
    </source>
</reference>
<dbReference type="EMBL" id="JAVRJZ010000007">
    <property type="protein sequence ID" value="KAK2720293.1"/>
    <property type="molecule type" value="Genomic_DNA"/>
</dbReference>
<organism evidence="1 2">
    <name type="scientific">Artemia franciscana</name>
    <name type="common">Brine shrimp</name>
    <name type="synonym">Artemia sanfranciscana</name>
    <dbReference type="NCBI Taxonomy" id="6661"/>
    <lineage>
        <taxon>Eukaryota</taxon>
        <taxon>Metazoa</taxon>
        <taxon>Ecdysozoa</taxon>
        <taxon>Arthropoda</taxon>
        <taxon>Crustacea</taxon>
        <taxon>Branchiopoda</taxon>
        <taxon>Anostraca</taxon>
        <taxon>Artemiidae</taxon>
        <taxon>Artemia</taxon>
    </lineage>
</organism>
<protein>
    <submittedName>
        <fullName evidence="1">Uncharacterized protein</fullName>
    </submittedName>
</protein>
<comment type="caution">
    <text evidence="1">The sequence shown here is derived from an EMBL/GenBank/DDBJ whole genome shotgun (WGS) entry which is preliminary data.</text>
</comment>